<dbReference type="InterPro" id="IPR018247">
    <property type="entry name" value="EF_Hand_1_Ca_BS"/>
</dbReference>
<accession>A0ABU1APX4</accession>
<evidence type="ECO:0000313" key="3">
    <source>
        <dbReference type="Proteomes" id="UP001225316"/>
    </source>
</evidence>
<reference evidence="2 3" key="1">
    <citation type="submission" date="2023-04" db="EMBL/GenBank/DDBJ databases">
        <title>A novel bacteria isolated from coastal sediment.</title>
        <authorList>
            <person name="Liu X.-J."/>
            <person name="Du Z.-J."/>
        </authorList>
    </citation>
    <scope>NUCLEOTIDE SEQUENCE [LARGE SCALE GENOMIC DNA]</scope>
    <source>
        <strain evidence="2 3">SDUM461003</strain>
    </source>
</reference>
<sequence length="377" mass="41127">MSTLLDRPWITCCARADLDGEPQPPYLHLCGPPAVASVCVSEERDAELIGESEFRFSAGGVEYSLPPKSYRKFSTTMSDFVWRDLCCFYASGTWSFGSPDQTTMTYSGLYESAYDKITGVSSVITNDPALFERNNYDCATGAYINSSNSIWNTVVGKYPDTDVTPVTIDIPGHPWDGEYEREATSNTVGIDREVTSDTILCGSSSGLEYVGREVTTTLSDPDTEADALDRATATAGTSCSSLYEQRTTDFDFTVRTSSYALRAGNLIPGARYTARVAIERRPAIKNPEGSGYVDADGEPSEWESTDDDEEPMIDEYTFTAADRDQIVPTTGTWSDADEDGAIDTTEVTPLIALPVVPGWEYRIASGYPKIELALTSA</sequence>
<feature type="region of interest" description="Disordered" evidence="1">
    <location>
        <begin position="287"/>
        <end position="308"/>
    </location>
</feature>
<feature type="compositionally biased region" description="Acidic residues" evidence="1">
    <location>
        <begin position="295"/>
        <end position="308"/>
    </location>
</feature>
<evidence type="ECO:0000256" key="1">
    <source>
        <dbReference type="SAM" id="MobiDB-lite"/>
    </source>
</evidence>
<proteinExistence type="predicted"/>
<keyword evidence="3" id="KW-1185">Reference proteome</keyword>
<dbReference type="Proteomes" id="UP001225316">
    <property type="component" value="Unassembled WGS sequence"/>
</dbReference>
<comment type="caution">
    <text evidence="2">The sequence shown here is derived from an EMBL/GenBank/DDBJ whole genome shotgun (WGS) entry which is preliminary data.</text>
</comment>
<dbReference type="RefSeq" id="WP_308948243.1">
    <property type="nucleotide sequence ID" value="NZ_JARXHW010000002.1"/>
</dbReference>
<name>A0ABU1APX4_9BACT</name>
<evidence type="ECO:0000313" key="2">
    <source>
        <dbReference type="EMBL" id="MDQ8206228.1"/>
    </source>
</evidence>
<dbReference type="PROSITE" id="PS00018">
    <property type="entry name" value="EF_HAND_1"/>
    <property type="match status" value="1"/>
</dbReference>
<organism evidence="2 3">
    <name type="scientific">Thalassobacterium maritimum</name>
    <dbReference type="NCBI Taxonomy" id="3041265"/>
    <lineage>
        <taxon>Bacteria</taxon>
        <taxon>Pseudomonadati</taxon>
        <taxon>Verrucomicrobiota</taxon>
        <taxon>Opitutia</taxon>
        <taxon>Puniceicoccales</taxon>
        <taxon>Coraliomargaritaceae</taxon>
        <taxon>Thalassobacterium</taxon>
    </lineage>
</organism>
<gene>
    <name evidence="2" type="ORF">QEH52_01810</name>
</gene>
<dbReference type="EMBL" id="JARXHW010000002">
    <property type="protein sequence ID" value="MDQ8206228.1"/>
    <property type="molecule type" value="Genomic_DNA"/>
</dbReference>
<protein>
    <submittedName>
        <fullName evidence="2">Uncharacterized protein</fullName>
    </submittedName>
</protein>